<feature type="coiled-coil region" evidence="1">
    <location>
        <begin position="97"/>
        <end position="124"/>
    </location>
</feature>
<proteinExistence type="predicted"/>
<gene>
    <name evidence="2" type="ORF">GCM10010274_64740</name>
</gene>
<dbReference type="AlphaFoldDB" id="A0A918M7C1"/>
<evidence type="ECO:0000256" key="1">
    <source>
        <dbReference type="SAM" id="Coils"/>
    </source>
</evidence>
<organism evidence="2 3">
    <name type="scientific">Streptomyces lavendofoliae</name>
    <dbReference type="NCBI Taxonomy" id="67314"/>
    <lineage>
        <taxon>Bacteria</taxon>
        <taxon>Bacillati</taxon>
        <taxon>Actinomycetota</taxon>
        <taxon>Actinomycetes</taxon>
        <taxon>Kitasatosporales</taxon>
        <taxon>Streptomycetaceae</taxon>
        <taxon>Streptomyces</taxon>
    </lineage>
</organism>
<dbReference type="RefSeq" id="WP_189554825.1">
    <property type="nucleotide sequence ID" value="NZ_BMTP01000031.1"/>
</dbReference>
<keyword evidence="3" id="KW-1185">Reference proteome</keyword>
<accession>A0A918M7C1</accession>
<dbReference type="EMBL" id="BMTP01000031">
    <property type="protein sequence ID" value="GGU67340.1"/>
    <property type="molecule type" value="Genomic_DNA"/>
</dbReference>
<name>A0A918M7C1_9ACTN</name>
<evidence type="ECO:0000313" key="2">
    <source>
        <dbReference type="EMBL" id="GGU67340.1"/>
    </source>
</evidence>
<reference evidence="2" key="1">
    <citation type="journal article" date="2014" name="Int. J. Syst. Evol. Microbiol.">
        <title>Complete genome sequence of Corynebacterium casei LMG S-19264T (=DSM 44701T), isolated from a smear-ripened cheese.</title>
        <authorList>
            <consortium name="US DOE Joint Genome Institute (JGI-PGF)"/>
            <person name="Walter F."/>
            <person name="Albersmeier A."/>
            <person name="Kalinowski J."/>
            <person name="Ruckert C."/>
        </authorList>
    </citation>
    <scope>NUCLEOTIDE SEQUENCE</scope>
    <source>
        <strain evidence="2">JCM 4391</strain>
    </source>
</reference>
<keyword evidence="1" id="KW-0175">Coiled coil</keyword>
<comment type="caution">
    <text evidence="2">The sequence shown here is derived from an EMBL/GenBank/DDBJ whole genome shotgun (WGS) entry which is preliminary data.</text>
</comment>
<sequence>MSFPRFKLVPGPIDVDVFGWELTGDRATGEHIVECHETFHPHDDNADIEAALTWADGIIGTKQVWTHVREHGFDRWEAGARDEEPAAADREPTPADVRALIADATALQERIRDIERRLRGSEETRHTAFRLDDAAGRLTDVSQALEETAGELARVRAVRDGSVCAVPWGVCPEHGNTLVSSGGRARCKTCGRTWNYDRLGVPCGEPLTHKVTDAAGGSFLACKAHAMDASERLVGGTVTPLDKDGRRD</sequence>
<dbReference type="Proteomes" id="UP000636661">
    <property type="component" value="Unassembled WGS sequence"/>
</dbReference>
<evidence type="ECO:0000313" key="3">
    <source>
        <dbReference type="Proteomes" id="UP000636661"/>
    </source>
</evidence>
<reference evidence="2" key="2">
    <citation type="submission" date="2020-09" db="EMBL/GenBank/DDBJ databases">
        <authorList>
            <person name="Sun Q."/>
            <person name="Ohkuma M."/>
        </authorList>
    </citation>
    <scope>NUCLEOTIDE SEQUENCE</scope>
    <source>
        <strain evidence="2">JCM 4391</strain>
    </source>
</reference>
<protein>
    <submittedName>
        <fullName evidence="2">Uncharacterized protein</fullName>
    </submittedName>
</protein>